<gene>
    <name evidence="1" type="ORF">Pc21g10050</name>
    <name evidence="1" type="ORF">PCH_Pc21g10050</name>
</gene>
<dbReference type="OrthoDB" id="5327538at2759"/>
<dbReference type="STRING" id="500485.B6HI23"/>
<organism evidence="1 2">
    <name type="scientific">Penicillium rubens (strain ATCC 28089 / DSM 1075 / NRRL 1951 / Wisconsin 54-1255)</name>
    <name type="common">Penicillium chrysogenum</name>
    <dbReference type="NCBI Taxonomy" id="500485"/>
    <lineage>
        <taxon>Eukaryota</taxon>
        <taxon>Fungi</taxon>
        <taxon>Dikarya</taxon>
        <taxon>Ascomycota</taxon>
        <taxon>Pezizomycotina</taxon>
        <taxon>Eurotiomycetes</taxon>
        <taxon>Eurotiomycetidae</taxon>
        <taxon>Eurotiales</taxon>
        <taxon>Aspergillaceae</taxon>
        <taxon>Penicillium</taxon>
        <taxon>Penicillium chrysogenum species complex</taxon>
    </lineage>
</organism>
<dbReference type="VEuPathDB" id="FungiDB:PCH_Pc21g10050"/>
<reference evidence="1 2" key="1">
    <citation type="journal article" date="2008" name="Nat. Biotechnol.">
        <title>Genome sequencing and analysis of the filamentous fungus Penicillium chrysogenum.</title>
        <authorList>
            <person name="van den Berg M.A."/>
            <person name="Albang R."/>
            <person name="Albermann K."/>
            <person name="Badger J.H."/>
            <person name="Daran J.-M."/>
            <person name="Driessen A.J.M."/>
            <person name="Garcia-Estrada C."/>
            <person name="Fedorova N.D."/>
            <person name="Harris D.M."/>
            <person name="Heijne W.H.M."/>
            <person name="Joardar V.S."/>
            <person name="Kiel J.A.K.W."/>
            <person name="Kovalchuk A."/>
            <person name="Martin J.F."/>
            <person name="Nierman W.C."/>
            <person name="Nijland J.G."/>
            <person name="Pronk J.T."/>
            <person name="Roubos J.A."/>
            <person name="van der Klei I.J."/>
            <person name="van Peij N.N.M.E."/>
            <person name="Veenhuis M."/>
            <person name="von Doehren H."/>
            <person name="Wagner C."/>
            <person name="Wortman J.R."/>
            <person name="Bovenberg R.A.L."/>
        </authorList>
    </citation>
    <scope>NUCLEOTIDE SEQUENCE [LARGE SCALE GENOMIC DNA]</scope>
    <source>
        <strain evidence="2">ATCC 28089 / DSM 1075 / NRRL 1951 / Wisconsin 54-1255</strain>
    </source>
</reference>
<evidence type="ECO:0000313" key="2">
    <source>
        <dbReference type="Proteomes" id="UP000000724"/>
    </source>
</evidence>
<accession>B6HI23</accession>
<dbReference type="AlphaFoldDB" id="B6HI23"/>
<dbReference type="HOGENOM" id="CLU_2292598_0_0_1"/>
<proteinExistence type="predicted"/>
<name>B6HI23_PENRW</name>
<sequence>MNDVYEGKPGRSRGGTILAEATHTKSKHLRRFAEDISWDEAVALFRGCKLFCSRWEKCRNSPRTGGVKQQVIMVSPPGQQALRMCPSVYQPFFKPELAAID</sequence>
<dbReference type="EMBL" id="AM920436">
    <property type="protein sequence ID" value="CAP95902.1"/>
    <property type="molecule type" value="Genomic_DNA"/>
</dbReference>
<keyword evidence="2" id="KW-1185">Reference proteome</keyword>
<dbReference type="Proteomes" id="UP000000724">
    <property type="component" value="Contig Pc00c21"/>
</dbReference>
<evidence type="ECO:0000313" key="1">
    <source>
        <dbReference type="EMBL" id="CAP95902.1"/>
    </source>
</evidence>
<protein>
    <submittedName>
        <fullName evidence="1">Uncharacterized protein</fullName>
    </submittedName>
</protein>